<gene>
    <name evidence="2" type="ORF">KZO38_04520</name>
</gene>
<keyword evidence="1" id="KW-0175">Coiled coil</keyword>
<dbReference type="EMBL" id="JAHXCT010000003">
    <property type="protein sequence ID" value="MBW4769023.1"/>
    <property type="molecule type" value="Genomic_DNA"/>
</dbReference>
<evidence type="ECO:0000313" key="3">
    <source>
        <dbReference type="Proteomes" id="UP000788426"/>
    </source>
</evidence>
<protein>
    <submittedName>
        <fullName evidence="2">Helix-turn-helix domain-containing protein</fullName>
    </submittedName>
</protein>
<dbReference type="Pfam" id="PF13384">
    <property type="entry name" value="HTH_23"/>
    <property type="match status" value="1"/>
</dbReference>
<sequence>MFDGLKIKCNNTPLWEQSGRLHFVLSVEEQTGEISNIKQAKYKGLTFKIVSRGGVNTYLCLGSIHRYKNGGGLNDDSFNYSDVKRVLTELRETYGIDLHASHFLRLEFGVNLSLDFKPQRIINSAVSHRGTPFVSLSRRCLDYGAVCSHNDYEIKLYDKAYRQKTKRGYLLRVEMRTLRTRVLSTCGVNCLADLLRLECWESLKQMFVEKLREIVFIDLVGFKKAPLTVRERGFIATVSNSQTWKGFNKKQSYRARLKYADLLQKYSLPNISELLPVAVANEIEMLSKNETNTTNILNTFLGTNSHFIYMLESVPNGDGLNNKKIDHCDNKKAMVNNNNKFNLQGMEYINKKHQYFTITYGGKKVCETVTLERKEINTSSYWASRVIEIKDLQTERTIKGKRAISWVRLVSKINVARLKKEQRKENIKQIEVRIKELAQNKRASLESIANSLGVTRLHLEYLTRKMKTNVRRELANARAQRVERGYLSGLTCKQIATMEKITIDRVRQILLKRFGFKFKCTEQTQIMYLKGFTQQDIALCLGVNRGTVWRWVKLFGLNSVNSDGLYRSSTANCTPFTANGLHGKNNGTIPK</sequence>
<keyword evidence="3" id="KW-1185">Reference proteome</keyword>
<organism evidence="2 3">
    <name type="scientific">Hoylesella nanceiensis</name>
    <dbReference type="NCBI Taxonomy" id="425941"/>
    <lineage>
        <taxon>Bacteria</taxon>
        <taxon>Pseudomonadati</taxon>
        <taxon>Bacteroidota</taxon>
        <taxon>Bacteroidia</taxon>
        <taxon>Bacteroidales</taxon>
        <taxon>Prevotellaceae</taxon>
        <taxon>Hoylesella</taxon>
    </lineage>
</organism>
<proteinExistence type="predicted"/>
<feature type="coiled-coil region" evidence="1">
    <location>
        <begin position="420"/>
        <end position="447"/>
    </location>
</feature>
<evidence type="ECO:0000313" key="2">
    <source>
        <dbReference type="EMBL" id="MBW4769023.1"/>
    </source>
</evidence>
<accession>A0ABS6YE70</accession>
<name>A0ABS6YE70_9BACT</name>
<dbReference type="Proteomes" id="UP000788426">
    <property type="component" value="Unassembled WGS sequence"/>
</dbReference>
<reference evidence="2 3" key="1">
    <citation type="submission" date="2021-07" db="EMBL/GenBank/DDBJ databases">
        <title>Genomic diversity and antimicrobial resistance of Prevotella spp. isolated from chronic lung disease airways.</title>
        <authorList>
            <person name="Webb K.A."/>
            <person name="Olagoke O.S."/>
            <person name="Baird T."/>
            <person name="Neill J."/>
            <person name="Pham A."/>
            <person name="Wells T.J."/>
            <person name="Ramsay K.A."/>
            <person name="Bell S.C."/>
            <person name="Sarovich D.S."/>
            <person name="Price E.P."/>
        </authorList>
    </citation>
    <scope>NUCLEOTIDE SEQUENCE [LARGE SCALE GENOMIC DNA]</scope>
    <source>
        <strain evidence="2 3">SCHI0011.S.12</strain>
    </source>
</reference>
<dbReference type="RefSeq" id="WP_219480435.1">
    <property type="nucleotide sequence ID" value="NZ_JAHXCT010000003.1"/>
</dbReference>
<evidence type="ECO:0000256" key="1">
    <source>
        <dbReference type="SAM" id="Coils"/>
    </source>
</evidence>
<comment type="caution">
    <text evidence="2">The sequence shown here is derived from an EMBL/GenBank/DDBJ whole genome shotgun (WGS) entry which is preliminary data.</text>
</comment>